<comment type="similarity">
    <text evidence="2">Belongs to the biopterin-dependent aromatic amino acid hydroxylase family.</text>
</comment>
<dbReference type="GO" id="GO:0016714">
    <property type="term" value="F:oxidoreductase activity, acting on paired donors, with incorporation or reduction of molecular oxygen, reduced pteridine as one donor, and incorporation of one atom of oxygen"/>
    <property type="evidence" value="ECO:0007669"/>
    <property type="project" value="InterPro"/>
</dbReference>
<dbReference type="InterPro" id="IPR001273">
    <property type="entry name" value="ArAA_hydroxylase"/>
</dbReference>
<dbReference type="GO" id="GO:0005506">
    <property type="term" value="F:iron ion binding"/>
    <property type="evidence" value="ECO:0007669"/>
    <property type="project" value="InterPro"/>
</dbReference>
<evidence type="ECO:0000256" key="5">
    <source>
        <dbReference type="ARBA" id="ARBA00023004"/>
    </source>
</evidence>
<accession>A0A419HJA9</accession>
<feature type="binding site" evidence="7">
    <location>
        <position position="214"/>
    </location>
    <ligand>
        <name>Fe cation</name>
        <dbReference type="ChEBI" id="CHEBI:24875"/>
    </ligand>
</feature>
<dbReference type="AlphaFoldDB" id="A0A419HJA9"/>
<keyword evidence="6" id="KW-0503">Monooxygenase</keyword>
<feature type="binding site" evidence="7">
    <location>
        <position position="209"/>
    </location>
    <ligand>
        <name>Fe cation</name>
        <dbReference type="ChEBI" id="CHEBI:24875"/>
    </ligand>
</feature>
<dbReference type="PROSITE" id="PS51410">
    <property type="entry name" value="BH4_AAA_HYDROXYL_2"/>
    <property type="match status" value="1"/>
</dbReference>
<gene>
    <name evidence="9" type="ORF">D5S19_31050</name>
</gene>
<dbReference type="PANTHER" id="PTHR11473:SF24">
    <property type="entry name" value="PHENYLALANINE-4-HYDROXYLASE"/>
    <property type="match status" value="1"/>
</dbReference>
<evidence type="ECO:0000256" key="7">
    <source>
        <dbReference type="PIRSR" id="PIRSR601273-2"/>
    </source>
</evidence>
<dbReference type="PANTHER" id="PTHR11473">
    <property type="entry name" value="AROMATIC AMINO ACID HYDROXYLASE"/>
    <property type="match status" value="1"/>
</dbReference>
<dbReference type="Pfam" id="PF00351">
    <property type="entry name" value="Biopterin_H"/>
    <property type="match status" value="1"/>
</dbReference>
<keyword evidence="10" id="KW-1185">Reference proteome</keyword>
<proteinExistence type="inferred from homology"/>
<dbReference type="GO" id="GO:0009072">
    <property type="term" value="P:aromatic amino acid metabolic process"/>
    <property type="evidence" value="ECO:0007669"/>
    <property type="project" value="InterPro"/>
</dbReference>
<sequence>MSDPVLPCGAELFSTTPIPLARLVSRKVADGTGRNETALPPALLQDPRLACEHSGTGECPRFARHLFGTAEQGKRIQMSDDYELRKAARQELARAWRPGEPLPEISYTPEEDALWETVTAKLRSLHEEVACASYRRAARNVVLPPDRVPQLAEISAVLTARTGFHLRPAEGTVPIERFLRAFGESGFCATQYLRSPDSPYHSPEPDVLHELVGHAVMLGDPVFADLYRAFGRAARRDITPRRLQEITQVFWFTMETGVLLEQGGPRVYGAALLSSVAEMESLAQVDLRPFDVAAILAQDFDDMHCMPVLFAVESVPRLAAELDRFLTGS</sequence>
<evidence type="ECO:0000256" key="3">
    <source>
        <dbReference type="ARBA" id="ARBA00022723"/>
    </source>
</evidence>
<organism evidence="9 10">
    <name type="scientific">Amycolatopsis panacis</name>
    <dbReference type="NCBI Taxonomy" id="2340917"/>
    <lineage>
        <taxon>Bacteria</taxon>
        <taxon>Bacillati</taxon>
        <taxon>Actinomycetota</taxon>
        <taxon>Actinomycetes</taxon>
        <taxon>Pseudonocardiales</taxon>
        <taxon>Pseudonocardiaceae</taxon>
        <taxon>Amycolatopsis</taxon>
    </lineage>
</organism>
<evidence type="ECO:0000256" key="6">
    <source>
        <dbReference type="ARBA" id="ARBA00023033"/>
    </source>
</evidence>
<evidence type="ECO:0000259" key="8">
    <source>
        <dbReference type="PROSITE" id="PS51410"/>
    </source>
</evidence>
<name>A0A419HJA9_9PSEU</name>
<dbReference type="PRINTS" id="PR00372">
    <property type="entry name" value="FYWHYDRXLASE"/>
</dbReference>
<dbReference type="Proteomes" id="UP000285112">
    <property type="component" value="Unassembled WGS sequence"/>
</dbReference>
<evidence type="ECO:0000256" key="2">
    <source>
        <dbReference type="ARBA" id="ARBA00009712"/>
    </source>
</evidence>
<reference evidence="9 10" key="1">
    <citation type="submission" date="2018-09" db="EMBL/GenBank/DDBJ databases">
        <title>YIM PH 21725 draft genome.</title>
        <authorList>
            <person name="Miao C."/>
        </authorList>
    </citation>
    <scope>NUCLEOTIDE SEQUENCE [LARGE SCALE GENOMIC DNA]</scope>
    <source>
        <strain evidence="10">YIM PH21725</strain>
    </source>
</reference>
<evidence type="ECO:0000313" key="9">
    <source>
        <dbReference type="EMBL" id="RJQ75865.1"/>
    </source>
</evidence>
<keyword evidence="5 7" id="KW-0408">Iron</keyword>
<comment type="caution">
    <text evidence="9">The sequence shown here is derived from an EMBL/GenBank/DDBJ whole genome shotgun (WGS) entry which is preliminary data.</text>
</comment>
<dbReference type="SUPFAM" id="SSF56534">
    <property type="entry name" value="Aromatic aminoacid monoxygenases, catalytic and oligomerization domains"/>
    <property type="match status" value="1"/>
</dbReference>
<dbReference type="InterPro" id="IPR036951">
    <property type="entry name" value="ArAA_hydroxylase_sf"/>
</dbReference>
<feature type="domain" description="Biopterin-dependent aromatic amino acid hydroxylase family profile" evidence="8">
    <location>
        <begin position="34"/>
        <end position="329"/>
    </location>
</feature>
<comment type="cofactor">
    <cofactor evidence="1 7">
        <name>Fe(2+)</name>
        <dbReference type="ChEBI" id="CHEBI:29033"/>
    </cofactor>
</comment>
<dbReference type="InterPro" id="IPR036329">
    <property type="entry name" value="Aro-AA_hydroxylase_C_sf"/>
</dbReference>
<dbReference type="Gene3D" id="1.10.800.10">
    <property type="entry name" value="Aromatic amino acid hydroxylase"/>
    <property type="match status" value="1"/>
</dbReference>
<evidence type="ECO:0000256" key="4">
    <source>
        <dbReference type="ARBA" id="ARBA00023002"/>
    </source>
</evidence>
<protein>
    <submittedName>
        <fullName evidence="9">Amino acid hydroxylase</fullName>
    </submittedName>
</protein>
<evidence type="ECO:0000313" key="10">
    <source>
        <dbReference type="Proteomes" id="UP000285112"/>
    </source>
</evidence>
<dbReference type="InterPro" id="IPR019774">
    <property type="entry name" value="Aromatic-AA_hydroxylase_C"/>
</dbReference>
<feature type="binding site" evidence="7">
    <location>
        <position position="255"/>
    </location>
    <ligand>
        <name>Fe cation</name>
        <dbReference type="ChEBI" id="CHEBI:24875"/>
    </ligand>
</feature>
<keyword evidence="4" id="KW-0560">Oxidoreductase</keyword>
<dbReference type="EMBL" id="QZFV01000153">
    <property type="protein sequence ID" value="RJQ75865.1"/>
    <property type="molecule type" value="Genomic_DNA"/>
</dbReference>
<evidence type="ECO:0000256" key="1">
    <source>
        <dbReference type="ARBA" id="ARBA00001954"/>
    </source>
</evidence>
<keyword evidence="3 7" id="KW-0479">Metal-binding</keyword>